<evidence type="ECO:0000256" key="1">
    <source>
        <dbReference type="SAM" id="Phobius"/>
    </source>
</evidence>
<dbReference type="AlphaFoldDB" id="A0A7Z0K7U0"/>
<name>A0A7Z0K7U0_9MICC</name>
<feature type="transmembrane region" description="Helical" evidence="1">
    <location>
        <begin position="271"/>
        <end position="292"/>
    </location>
</feature>
<keyword evidence="1" id="KW-1133">Transmembrane helix</keyword>
<comment type="caution">
    <text evidence="3">The sequence shown here is derived from an EMBL/GenBank/DDBJ whole genome shotgun (WGS) entry which is preliminary data.</text>
</comment>
<keyword evidence="1" id="KW-0472">Membrane</keyword>
<feature type="chain" id="PRO_5039534037" evidence="2">
    <location>
        <begin position="20"/>
        <end position="313"/>
    </location>
</feature>
<proteinExistence type="predicted"/>
<protein>
    <submittedName>
        <fullName evidence="3">Uncharacterized protein</fullName>
    </submittedName>
</protein>
<dbReference type="RefSeq" id="WP_179540436.1">
    <property type="nucleotide sequence ID" value="NZ_BAAALL010000010.1"/>
</dbReference>
<organism evidence="3 4">
    <name type="scientific">Nesterenkonia xinjiangensis</name>
    <dbReference type="NCBI Taxonomy" id="225327"/>
    <lineage>
        <taxon>Bacteria</taxon>
        <taxon>Bacillati</taxon>
        <taxon>Actinomycetota</taxon>
        <taxon>Actinomycetes</taxon>
        <taxon>Micrococcales</taxon>
        <taxon>Micrococcaceae</taxon>
        <taxon>Nesterenkonia</taxon>
    </lineage>
</organism>
<dbReference type="EMBL" id="JACCFY010000001">
    <property type="protein sequence ID" value="NYJ76879.1"/>
    <property type="molecule type" value="Genomic_DNA"/>
</dbReference>
<gene>
    <name evidence="3" type="ORF">HNR09_000290</name>
</gene>
<evidence type="ECO:0000256" key="2">
    <source>
        <dbReference type="SAM" id="SignalP"/>
    </source>
</evidence>
<keyword evidence="2" id="KW-0732">Signal</keyword>
<evidence type="ECO:0000313" key="4">
    <source>
        <dbReference type="Proteomes" id="UP000535437"/>
    </source>
</evidence>
<sequence length="313" mass="32523">MLSTLCAVLAALLAAAALAGGQIDQLLREEEPVREIAGDLPAQEGFAEAAVEMMVEELTGEDEDALPSGVQEAVSGMASSVLKEDQTLEAWDESLQTSREDFAGELERLFHEGGTGSPEDLVVALDLSPMAAATTEPLRERLEGLLGWLPFFDESSFDALAPEIVVNLDAVAEDGADPYQWAAGAEASKHWTVMAGGAALLGLLAMVIGVGRGRWAALALGGLLGLGLGLGLWIALAVASPDLTPPQPIPPAAEVLLGHVQARLTDWARPAWWIFTGACSVVVVVGLLGAVLTPSRGPDPAGSSVGHDDLLRV</sequence>
<dbReference type="Proteomes" id="UP000535437">
    <property type="component" value="Unassembled WGS sequence"/>
</dbReference>
<keyword evidence="1" id="KW-0812">Transmembrane</keyword>
<keyword evidence="4" id="KW-1185">Reference proteome</keyword>
<feature type="signal peptide" evidence="2">
    <location>
        <begin position="1"/>
        <end position="19"/>
    </location>
</feature>
<evidence type="ECO:0000313" key="3">
    <source>
        <dbReference type="EMBL" id="NYJ76879.1"/>
    </source>
</evidence>
<feature type="transmembrane region" description="Helical" evidence="1">
    <location>
        <begin position="191"/>
        <end position="210"/>
    </location>
</feature>
<feature type="transmembrane region" description="Helical" evidence="1">
    <location>
        <begin position="217"/>
        <end position="239"/>
    </location>
</feature>
<reference evidence="3 4" key="1">
    <citation type="submission" date="2020-07" db="EMBL/GenBank/DDBJ databases">
        <title>Sequencing the genomes of 1000 actinobacteria strains.</title>
        <authorList>
            <person name="Klenk H.-P."/>
        </authorList>
    </citation>
    <scope>NUCLEOTIDE SEQUENCE [LARGE SCALE GENOMIC DNA]</scope>
    <source>
        <strain evidence="3 4">DSM 15475</strain>
    </source>
</reference>
<accession>A0A7Z0K7U0</accession>